<reference evidence="2 3" key="1">
    <citation type="submission" date="2019-07" db="EMBL/GenBank/DDBJ databases">
        <authorList>
            <person name="Huq M.A."/>
        </authorList>
    </citation>
    <scope>NUCLEOTIDE SEQUENCE [LARGE SCALE GENOMIC DNA]</scope>
    <source>
        <strain evidence="2 3">MAH-3</strain>
    </source>
</reference>
<dbReference type="AlphaFoldDB" id="A0A556N720"/>
<evidence type="ECO:0000259" key="1">
    <source>
        <dbReference type="PROSITE" id="PS51186"/>
    </source>
</evidence>
<comment type="caution">
    <text evidence="2">The sequence shown here is derived from an EMBL/GenBank/DDBJ whole genome shotgun (WGS) entry which is preliminary data.</text>
</comment>
<dbReference type="GO" id="GO:0016747">
    <property type="term" value="F:acyltransferase activity, transferring groups other than amino-acyl groups"/>
    <property type="evidence" value="ECO:0007669"/>
    <property type="project" value="InterPro"/>
</dbReference>
<keyword evidence="2" id="KW-0808">Transferase</keyword>
<dbReference type="InterPro" id="IPR000182">
    <property type="entry name" value="GNAT_dom"/>
</dbReference>
<dbReference type="RefSeq" id="WP_144331455.1">
    <property type="nucleotide sequence ID" value="NZ_VLPL01000001.1"/>
</dbReference>
<dbReference type="Proteomes" id="UP000316008">
    <property type="component" value="Unassembled WGS sequence"/>
</dbReference>
<organism evidence="2 3">
    <name type="scientific">Fluviicola chungangensis</name>
    <dbReference type="NCBI Taxonomy" id="2597671"/>
    <lineage>
        <taxon>Bacteria</taxon>
        <taxon>Pseudomonadati</taxon>
        <taxon>Bacteroidota</taxon>
        <taxon>Flavobacteriia</taxon>
        <taxon>Flavobacteriales</taxon>
        <taxon>Crocinitomicaceae</taxon>
        <taxon>Fluviicola</taxon>
    </lineage>
</organism>
<feature type="domain" description="N-acetyltransferase" evidence="1">
    <location>
        <begin position="15"/>
        <end position="174"/>
    </location>
</feature>
<dbReference type="EMBL" id="VLPL01000001">
    <property type="protein sequence ID" value="TSJ47920.1"/>
    <property type="molecule type" value="Genomic_DNA"/>
</dbReference>
<proteinExistence type="predicted"/>
<dbReference type="SUPFAM" id="SSF55729">
    <property type="entry name" value="Acyl-CoA N-acyltransferases (Nat)"/>
    <property type="match status" value="1"/>
</dbReference>
<dbReference type="Pfam" id="PF13302">
    <property type="entry name" value="Acetyltransf_3"/>
    <property type="match status" value="1"/>
</dbReference>
<evidence type="ECO:0000313" key="2">
    <source>
        <dbReference type="EMBL" id="TSJ47920.1"/>
    </source>
</evidence>
<dbReference type="PANTHER" id="PTHR43610:SF1">
    <property type="entry name" value="N-ACETYLTRANSFERASE DOMAIN-CONTAINING PROTEIN"/>
    <property type="match status" value="1"/>
</dbReference>
<evidence type="ECO:0000313" key="3">
    <source>
        <dbReference type="Proteomes" id="UP000316008"/>
    </source>
</evidence>
<dbReference type="PANTHER" id="PTHR43610">
    <property type="entry name" value="BLL6696 PROTEIN"/>
    <property type="match status" value="1"/>
</dbReference>
<keyword evidence="3" id="KW-1185">Reference proteome</keyword>
<dbReference type="PROSITE" id="PS51186">
    <property type="entry name" value="GNAT"/>
    <property type="match status" value="1"/>
</dbReference>
<protein>
    <submittedName>
        <fullName evidence="2">GNAT family N-acetyltransferase</fullName>
    </submittedName>
</protein>
<gene>
    <name evidence="2" type="ORF">FO442_01965</name>
</gene>
<dbReference type="Gene3D" id="3.40.630.30">
    <property type="match status" value="1"/>
</dbReference>
<dbReference type="OrthoDB" id="9795199at2"/>
<dbReference type="InterPro" id="IPR016181">
    <property type="entry name" value="Acyl_CoA_acyltransferase"/>
</dbReference>
<sequence length="182" mass="21592">METISWQPVLENELVLLRPLEYSDYNELYEAASDPLIWEQHPVYNRHEREEFNSFFGESMASGKSFVIIDKKTNKIIGSTRYCDYNPEESSIKIGFTFLDRAHWGGSYNFAKKQLLIDYAFQYVDTIFFEISEKNVRSQKGNARLGIEPIRHFMKDIKGKKYRYITYSLTPELWEQAKRMRA</sequence>
<name>A0A556N720_9FLAO</name>
<accession>A0A556N720</accession>